<comment type="caution">
    <text evidence="2">The sequence shown here is derived from an EMBL/GenBank/DDBJ whole genome shotgun (WGS) entry which is preliminary data.</text>
</comment>
<feature type="transmembrane region" description="Helical" evidence="1">
    <location>
        <begin position="106"/>
        <end position="123"/>
    </location>
</feature>
<keyword evidence="1" id="KW-1133">Transmembrane helix</keyword>
<feature type="transmembrane region" description="Helical" evidence="1">
    <location>
        <begin position="135"/>
        <end position="156"/>
    </location>
</feature>
<feature type="transmembrane region" description="Helical" evidence="1">
    <location>
        <begin position="36"/>
        <end position="57"/>
    </location>
</feature>
<feature type="transmembrane region" description="Helical" evidence="1">
    <location>
        <begin position="69"/>
        <end position="94"/>
    </location>
</feature>
<dbReference type="OrthoDB" id="3240366at2"/>
<name>I0KV31_9ACTN</name>
<feature type="transmembrane region" description="Helical" evidence="1">
    <location>
        <begin position="163"/>
        <end position="180"/>
    </location>
</feature>
<dbReference type="RefSeq" id="WP_007454548.1">
    <property type="nucleotide sequence ID" value="NZ_HF570108.1"/>
</dbReference>
<sequence>MEQDDDRPPADAATALQLIRDQRAATVSRLEPDARLLYWPWGVAWLVGFGLFFLRFSPDGRVLVRLPDWLPLTALFVLLAAAAVVQAVAGARAYGQVTGDSARRGRWYGCAWALGSVSVYAGLGRVSEHLPHDQAGLLWSATAVGLTGALHMAGGAIWLDRDLFRLGVWISVLNVVGAFAGPGWHALVVSVAGGGGILVAGAVARLRQRHRS</sequence>
<accession>I0KV31</accession>
<feature type="transmembrane region" description="Helical" evidence="1">
    <location>
        <begin position="186"/>
        <end position="206"/>
    </location>
</feature>
<dbReference type="eggNOG" id="ENOG5031HG1">
    <property type="taxonomic scope" value="Bacteria"/>
</dbReference>
<gene>
    <name evidence="2" type="ORF">MILUP08_40333</name>
</gene>
<proteinExistence type="predicted"/>
<keyword evidence="3" id="KW-1185">Reference proteome</keyword>
<dbReference type="STRING" id="1150864.MILUP08_40333"/>
<dbReference type="Proteomes" id="UP000003448">
    <property type="component" value="Unassembled WGS sequence"/>
</dbReference>
<evidence type="ECO:0000256" key="1">
    <source>
        <dbReference type="SAM" id="Phobius"/>
    </source>
</evidence>
<protein>
    <submittedName>
        <fullName evidence="2">Putative transporter</fullName>
    </submittedName>
</protein>
<keyword evidence="1" id="KW-0472">Membrane</keyword>
<organism evidence="2 3">
    <name type="scientific">Micromonospora lupini str. Lupac 08</name>
    <dbReference type="NCBI Taxonomy" id="1150864"/>
    <lineage>
        <taxon>Bacteria</taxon>
        <taxon>Bacillati</taxon>
        <taxon>Actinomycetota</taxon>
        <taxon>Actinomycetes</taxon>
        <taxon>Micromonosporales</taxon>
        <taxon>Micromonosporaceae</taxon>
        <taxon>Micromonospora</taxon>
    </lineage>
</organism>
<dbReference type="AlphaFoldDB" id="I0KV31"/>
<keyword evidence="1" id="KW-0812">Transmembrane</keyword>
<evidence type="ECO:0000313" key="3">
    <source>
        <dbReference type="Proteomes" id="UP000003448"/>
    </source>
</evidence>
<reference evidence="3" key="1">
    <citation type="journal article" date="2012" name="J. Bacteriol.">
        <title>Genome Sequence of Micromonospora lupini Lupac 08, Isolated from Root Nodules of Lupinus angustifolius.</title>
        <authorList>
            <person name="Alonso-Vega P."/>
            <person name="Normand P."/>
            <person name="Bacigalupe R."/>
            <person name="Pujic P."/>
            <person name="Lajus A."/>
            <person name="Vallenet D."/>
            <person name="Carro L."/>
            <person name="Coll P."/>
            <person name="Trujillo M.E."/>
        </authorList>
    </citation>
    <scope>NUCLEOTIDE SEQUENCE [LARGE SCALE GENOMIC DNA]</scope>
    <source>
        <strain evidence="3">Lupac 08</strain>
    </source>
</reference>
<dbReference type="EMBL" id="CAIE01000004">
    <property type="protein sequence ID" value="CCH15428.1"/>
    <property type="molecule type" value="Genomic_DNA"/>
</dbReference>
<evidence type="ECO:0000313" key="2">
    <source>
        <dbReference type="EMBL" id="CCH15428.1"/>
    </source>
</evidence>